<dbReference type="InterPro" id="IPR001763">
    <property type="entry name" value="Rhodanese-like_dom"/>
</dbReference>
<evidence type="ECO:0000259" key="1">
    <source>
        <dbReference type="PROSITE" id="PS50206"/>
    </source>
</evidence>
<accession>A0ABW3FFV3</accession>
<proteinExistence type="predicted"/>
<dbReference type="SMART" id="SM00450">
    <property type="entry name" value="RHOD"/>
    <property type="match status" value="1"/>
</dbReference>
<evidence type="ECO:0000313" key="3">
    <source>
        <dbReference type="Proteomes" id="UP001597101"/>
    </source>
</evidence>
<dbReference type="Proteomes" id="UP001597101">
    <property type="component" value="Unassembled WGS sequence"/>
</dbReference>
<name>A0ABW3FFV3_9HYPH</name>
<dbReference type="InterPro" id="IPR036873">
    <property type="entry name" value="Rhodanese-like_dom_sf"/>
</dbReference>
<dbReference type="EMBL" id="JBHTJV010000009">
    <property type="protein sequence ID" value="MFD0916774.1"/>
    <property type="molecule type" value="Genomic_DNA"/>
</dbReference>
<evidence type="ECO:0000313" key="2">
    <source>
        <dbReference type="EMBL" id="MFD0916774.1"/>
    </source>
</evidence>
<keyword evidence="3" id="KW-1185">Reference proteome</keyword>
<dbReference type="Pfam" id="PF00581">
    <property type="entry name" value="Rhodanese"/>
    <property type="match status" value="1"/>
</dbReference>
<dbReference type="SUPFAM" id="SSF52821">
    <property type="entry name" value="Rhodanese/Cell cycle control phosphatase"/>
    <property type="match status" value="1"/>
</dbReference>
<dbReference type="PROSITE" id="PS50206">
    <property type="entry name" value="RHODANESE_3"/>
    <property type="match status" value="1"/>
</dbReference>
<dbReference type="Gene3D" id="3.40.250.10">
    <property type="entry name" value="Rhodanese-like domain"/>
    <property type="match status" value="1"/>
</dbReference>
<comment type="caution">
    <text evidence="2">The sequence shown here is derived from an EMBL/GenBank/DDBJ whole genome shotgun (WGS) entry which is preliminary data.</text>
</comment>
<feature type="domain" description="Rhodanese" evidence="1">
    <location>
        <begin position="33"/>
        <end position="138"/>
    </location>
</feature>
<gene>
    <name evidence="2" type="ORF">ACFQ14_10180</name>
</gene>
<reference evidence="3" key="1">
    <citation type="journal article" date="2019" name="Int. J. Syst. Evol. Microbiol.">
        <title>The Global Catalogue of Microorganisms (GCM) 10K type strain sequencing project: providing services to taxonomists for standard genome sequencing and annotation.</title>
        <authorList>
            <consortium name="The Broad Institute Genomics Platform"/>
            <consortium name="The Broad Institute Genome Sequencing Center for Infectious Disease"/>
            <person name="Wu L."/>
            <person name="Ma J."/>
        </authorList>
    </citation>
    <scope>NUCLEOTIDE SEQUENCE [LARGE SCALE GENOMIC DNA]</scope>
    <source>
        <strain evidence="3">CCUG 60023</strain>
    </source>
</reference>
<sequence length="156" mass="17446">MRKTSVLRKRESFNMAYAGDISPTQAWEMLVGEKARTVLVDVRTRPEWGFVGIPLLQQDMRAPVLEEWSFYPDMSLNTAFVPHVIQRLEDEGLGKDTNLLFLCRSGVRSAAAAHALTSEGYSNCYNIIGGFEGDPDGEGHRGTVSGWKVEGLPWRQ</sequence>
<dbReference type="RefSeq" id="WP_377212623.1">
    <property type="nucleotide sequence ID" value="NZ_JBHTJV010000009.1"/>
</dbReference>
<protein>
    <submittedName>
        <fullName evidence="2">Rhodanese-like domain-containing protein</fullName>
    </submittedName>
</protein>
<organism evidence="2 3">
    <name type="scientific">Pseudahrensia aquimaris</name>
    <dbReference type="NCBI Taxonomy" id="744461"/>
    <lineage>
        <taxon>Bacteria</taxon>
        <taxon>Pseudomonadati</taxon>
        <taxon>Pseudomonadota</taxon>
        <taxon>Alphaproteobacteria</taxon>
        <taxon>Hyphomicrobiales</taxon>
        <taxon>Ahrensiaceae</taxon>
        <taxon>Pseudahrensia</taxon>
    </lineage>
</organism>